<evidence type="ECO:0000313" key="2">
    <source>
        <dbReference type="EMBL" id="KAK3690305.1"/>
    </source>
</evidence>
<evidence type="ECO:0000256" key="1">
    <source>
        <dbReference type="SAM" id="SignalP"/>
    </source>
</evidence>
<sequence length="168" mass="17600">MMHALPLLALATAALAQNLTAWRQTNYGAAAATDGDSATSHDATRFSILHNRIDNYRGFYIETSGASPLTDFSVSALYHTHGADDRGGLVTVGRVCGGGESKYMAVVFANPRGDGGFVSTDTFFITAANADGSEASEPRRVNEIWPIYSDDESTIVGAGAGACSTSEL</sequence>
<gene>
    <name evidence="2" type="ORF">B0T22DRAFT_441713</name>
</gene>
<organism evidence="2 3">
    <name type="scientific">Podospora appendiculata</name>
    <dbReference type="NCBI Taxonomy" id="314037"/>
    <lineage>
        <taxon>Eukaryota</taxon>
        <taxon>Fungi</taxon>
        <taxon>Dikarya</taxon>
        <taxon>Ascomycota</taxon>
        <taxon>Pezizomycotina</taxon>
        <taxon>Sordariomycetes</taxon>
        <taxon>Sordariomycetidae</taxon>
        <taxon>Sordariales</taxon>
        <taxon>Podosporaceae</taxon>
        <taxon>Podospora</taxon>
    </lineage>
</organism>
<proteinExistence type="predicted"/>
<name>A0AAE0XCR0_9PEZI</name>
<reference evidence="2" key="2">
    <citation type="submission" date="2023-06" db="EMBL/GenBank/DDBJ databases">
        <authorList>
            <consortium name="Lawrence Berkeley National Laboratory"/>
            <person name="Haridas S."/>
            <person name="Hensen N."/>
            <person name="Bonometti L."/>
            <person name="Westerberg I."/>
            <person name="Brannstrom I.O."/>
            <person name="Guillou S."/>
            <person name="Cros-Aarteil S."/>
            <person name="Calhoun S."/>
            <person name="Kuo A."/>
            <person name="Mondo S."/>
            <person name="Pangilinan J."/>
            <person name="Riley R."/>
            <person name="Labutti K."/>
            <person name="Andreopoulos B."/>
            <person name="Lipzen A."/>
            <person name="Chen C."/>
            <person name="Yanf M."/>
            <person name="Daum C."/>
            <person name="Ng V."/>
            <person name="Clum A."/>
            <person name="Steindorff A."/>
            <person name="Ohm R."/>
            <person name="Martin F."/>
            <person name="Silar P."/>
            <person name="Natvig D."/>
            <person name="Lalanne C."/>
            <person name="Gautier V."/>
            <person name="Ament-Velasquez S.L."/>
            <person name="Kruys A."/>
            <person name="Hutchinson M.I."/>
            <person name="Powell A.J."/>
            <person name="Barry K."/>
            <person name="Miller A.N."/>
            <person name="Grigoriev I.V."/>
            <person name="Debuchy R."/>
            <person name="Gladieux P."/>
            <person name="Thoren M.H."/>
            <person name="Johannesson H."/>
        </authorList>
    </citation>
    <scope>NUCLEOTIDE SEQUENCE</scope>
    <source>
        <strain evidence="2">CBS 314.62</strain>
    </source>
</reference>
<protein>
    <submittedName>
        <fullName evidence="2">Uncharacterized protein</fullName>
    </submittedName>
</protein>
<feature type="signal peptide" evidence="1">
    <location>
        <begin position="1"/>
        <end position="16"/>
    </location>
</feature>
<comment type="caution">
    <text evidence="2">The sequence shown here is derived from an EMBL/GenBank/DDBJ whole genome shotgun (WGS) entry which is preliminary data.</text>
</comment>
<accession>A0AAE0XCR0</accession>
<dbReference type="Proteomes" id="UP001270362">
    <property type="component" value="Unassembled WGS sequence"/>
</dbReference>
<reference evidence="2" key="1">
    <citation type="journal article" date="2023" name="Mol. Phylogenet. Evol.">
        <title>Genome-scale phylogeny and comparative genomics of the fungal order Sordariales.</title>
        <authorList>
            <person name="Hensen N."/>
            <person name="Bonometti L."/>
            <person name="Westerberg I."/>
            <person name="Brannstrom I.O."/>
            <person name="Guillou S."/>
            <person name="Cros-Aarteil S."/>
            <person name="Calhoun S."/>
            <person name="Haridas S."/>
            <person name="Kuo A."/>
            <person name="Mondo S."/>
            <person name="Pangilinan J."/>
            <person name="Riley R."/>
            <person name="LaButti K."/>
            <person name="Andreopoulos B."/>
            <person name="Lipzen A."/>
            <person name="Chen C."/>
            <person name="Yan M."/>
            <person name="Daum C."/>
            <person name="Ng V."/>
            <person name="Clum A."/>
            <person name="Steindorff A."/>
            <person name="Ohm R.A."/>
            <person name="Martin F."/>
            <person name="Silar P."/>
            <person name="Natvig D.O."/>
            <person name="Lalanne C."/>
            <person name="Gautier V."/>
            <person name="Ament-Velasquez S.L."/>
            <person name="Kruys A."/>
            <person name="Hutchinson M.I."/>
            <person name="Powell A.J."/>
            <person name="Barry K."/>
            <person name="Miller A.N."/>
            <person name="Grigoriev I.V."/>
            <person name="Debuchy R."/>
            <person name="Gladieux P."/>
            <person name="Hiltunen Thoren M."/>
            <person name="Johannesson H."/>
        </authorList>
    </citation>
    <scope>NUCLEOTIDE SEQUENCE</scope>
    <source>
        <strain evidence="2">CBS 314.62</strain>
    </source>
</reference>
<dbReference type="EMBL" id="JAULSO010000002">
    <property type="protein sequence ID" value="KAK3690305.1"/>
    <property type="molecule type" value="Genomic_DNA"/>
</dbReference>
<feature type="chain" id="PRO_5041994752" evidence="1">
    <location>
        <begin position="17"/>
        <end position="168"/>
    </location>
</feature>
<dbReference type="AlphaFoldDB" id="A0AAE0XCR0"/>
<keyword evidence="1" id="KW-0732">Signal</keyword>
<evidence type="ECO:0000313" key="3">
    <source>
        <dbReference type="Proteomes" id="UP001270362"/>
    </source>
</evidence>
<keyword evidence="3" id="KW-1185">Reference proteome</keyword>